<evidence type="ECO:0000256" key="1">
    <source>
        <dbReference type="SAM" id="MobiDB-lite"/>
    </source>
</evidence>
<gene>
    <name evidence="2" type="ORF">AJ80_09524</name>
</gene>
<feature type="region of interest" description="Disordered" evidence="1">
    <location>
        <begin position="1012"/>
        <end position="1052"/>
    </location>
</feature>
<accession>A0A2B7WGN4</accession>
<proteinExistence type="predicted"/>
<name>A0A2B7WGN4_POLH7</name>
<sequence>MTPQPLRISERNESADQCPNFDFKDLDEPKSDFQLYDKPDRDYLVWSQKNKLIDLCKYHTWGFRVGVNESELKPKLMLKILKIISYNQTQELRPTYEDWFDCSSDAGPHLLWPRYRAIQISNNTPEPEGPMTSMPHTLGLSAPRSDFRHPRRTAGLVKTLSTSNDIIEFLERALIKFAYRSLERHPLAFPTGGHNPALCASTPNHFQTSILLSDSRKSFSNLTISDQIPNFNKDPSGYPYALRGSGPIGENDSSMVDCVIVAGKFLEAGSTFLDRGDDPNWSAYLTKVEHAYLEALSIDWAVLAKPWKISCRDLFWNILVQEFRTNRHTEPSSHHSTPATISVGEAWKTCTKSFGQFQFWFSQTTFPCNCQPSDISETKSGTASCVIPEFEMSDVRGIRMEILLARYFRFKNTFRCHLCGSGRGIEVQRIFKELPLRLVVQLQNGMLPSLHTSNRISFRYSNKQKLEQTATYRWLGGIYCISSSGQTPRFRVFWGDYERGEENREIRMYDGMQCDGAIIGNITVPSSFEDKVPTEWWKDNDAPLLFYERVINPDPTSLGRAKKFFGEIVPTTGPLRDILDDHSRWNSTLMQAEEPPLQPRYILNQLQPGEEDQARQSTTPLAVPSPHQQRLHAEKTRRAQQLNKFSPATADIGNTTIVPQNPRQMPLSQVIQKRWLPPNSLEQTPPQEKVKLATTSAMAPSNTLQQTMISRSYYNTNTREPHNAVWRSNTPVPPQNSGVHTSMQTIQQHLVHDSRRIAQNEPGQLLTAPQQPVQPAMQQRVILQPVPFHPEHSAGAAFDNCFTSMDLATPKSLMVQSQGSVGQRQHAGAINPSNYARPHPHTIPNGAPPSTQPQRENSPVVPMPSVISDSLVYEAEQVPYEISNVLLPHNQGIPFHSGNFGLSDPVRWNEEFSKLSNDQPSAINGAMNEASQDTQEPRAFQQSIGEAPFIEQPAMQAIQSITPIMVQNQALDQLASSAQSAGQSSFAAEFSGLHPFNMPNEQSFHEFEEHYGVMRSEQSTPPTHELKRKHDVTDTAGEEPESQSGSKRARFS</sequence>
<dbReference type="EMBL" id="PDNA01000293">
    <property type="protein sequence ID" value="PGG98493.1"/>
    <property type="molecule type" value="Genomic_DNA"/>
</dbReference>
<evidence type="ECO:0000313" key="3">
    <source>
        <dbReference type="Proteomes" id="UP000224634"/>
    </source>
</evidence>
<dbReference type="Proteomes" id="UP000224634">
    <property type="component" value="Unassembled WGS sequence"/>
</dbReference>
<feature type="region of interest" description="Disordered" evidence="1">
    <location>
        <begin position="1"/>
        <end position="20"/>
    </location>
</feature>
<feature type="region of interest" description="Disordered" evidence="1">
    <location>
        <begin position="609"/>
        <end position="629"/>
    </location>
</feature>
<evidence type="ECO:0000313" key="2">
    <source>
        <dbReference type="EMBL" id="PGG98493.1"/>
    </source>
</evidence>
<keyword evidence="3" id="KW-1185">Reference proteome</keyword>
<protein>
    <submittedName>
        <fullName evidence="2">Uncharacterized protein</fullName>
    </submittedName>
</protein>
<dbReference type="AlphaFoldDB" id="A0A2B7WGN4"/>
<comment type="caution">
    <text evidence="2">The sequence shown here is derived from an EMBL/GenBank/DDBJ whole genome shotgun (WGS) entry which is preliminary data.</text>
</comment>
<dbReference type="STRING" id="1447883.A0A2B7WGN4"/>
<feature type="region of interest" description="Disordered" evidence="1">
    <location>
        <begin position="824"/>
        <end position="862"/>
    </location>
</feature>
<dbReference type="OrthoDB" id="5431239at2759"/>
<reference evidence="2 3" key="1">
    <citation type="submission" date="2017-10" db="EMBL/GenBank/DDBJ databases">
        <title>Comparative genomics in systemic dimorphic fungi from Ajellomycetaceae.</title>
        <authorList>
            <person name="Munoz J.F."/>
            <person name="Mcewen J.G."/>
            <person name="Clay O.K."/>
            <person name="Cuomo C.A."/>
        </authorList>
    </citation>
    <scope>NUCLEOTIDE SEQUENCE [LARGE SCALE GENOMIC DNA]</scope>
    <source>
        <strain evidence="2 3">UAMH7299</strain>
    </source>
</reference>
<organism evidence="2 3">
    <name type="scientific">Polytolypa hystricis (strain UAMH7299)</name>
    <dbReference type="NCBI Taxonomy" id="1447883"/>
    <lineage>
        <taxon>Eukaryota</taxon>
        <taxon>Fungi</taxon>
        <taxon>Dikarya</taxon>
        <taxon>Ascomycota</taxon>
        <taxon>Pezizomycotina</taxon>
        <taxon>Eurotiomycetes</taxon>
        <taxon>Eurotiomycetidae</taxon>
        <taxon>Onygenales</taxon>
        <taxon>Onygenales incertae sedis</taxon>
        <taxon>Polytolypa</taxon>
    </lineage>
</organism>